<dbReference type="EMBL" id="VNKQ01000008">
    <property type="protein sequence ID" value="KAG0649113.1"/>
    <property type="molecule type" value="Genomic_DNA"/>
</dbReference>
<dbReference type="Pfam" id="PF07690">
    <property type="entry name" value="MFS_1"/>
    <property type="match status" value="1"/>
</dbReference>
<feature type="transmembrane region" description="Helical" evidence="7">
    <location>
        <begin position="39"/>
        <end position="59"/>
    </location>
</feature>
<dbReference type="SUPFAM" id="SSF103473">
    <property type="entry name" value="MFS general substrate transporter"/>
    <property type="match status" value="1"/>
</dbReference>
<accession>A0A9P6VK34</accession>
<dbReference type="GO" id="GO:0016020">
    <property type="term" value="C:membrane"/>
    <property type="evidence" value="ECO:0007669"/>
    <property type="project" value="UniProtKB-SubCell"/>
</dbReference>
<name>A0A9P6VK34_9HELO</name>
<gene>
    <name evidence="9" type="ORF">D0Z07_4168</name>
</gene>
<feature type="compositionally biased region" description="Basic and acidic residues" evidence="6">
    <location>
        <begin position="1"/>
        <end position="17"/>
    </location>
</feature>
<protein>
    <submittedName>
        <fullName evidence="9">MFS transporter cpaT</fullName>
    </submittedName>
</protein>
<feature type="transmembrane region" description="Helical" evidence="7">
    <location>
        <begin position="310"/>
        <end position="330"/>
    </location>
</feature>
<feature type="domain" description="Major facilitator superfamily (MFS) profile" evidence="8">
    <location>
        <begin position="41"/>
        <end position="494"/>
    </location>
</feature>
<dbReference type="AlphaFoldDB" id="A0A9P6VK34"/>
<dbReference type="Proteomes" id="UP000785200">
    <property type="component" value="Unassembled WGS sequence"/>
</dbReference>
<evidence type="ECO:0000256" key="4">
    <source>
        <dbReference type="ARBA" id="ARBA00022989"/>
    </source>
</evidence>
<evidence type="ECO:0000256" key="5">
    <source>
        <dbReference type="ARBA" id="ARBA00023136"/>
    </source>
</evidence>
<feature type="transmembrane region" description="Helical" evidence="7">
    <location>
        <begin position="351"/>
        <end position="370"/>
    </location>
</feature>
<dbReference type="FunFam" id="1.20.1250.20:FF:000011">
    <property type="entry name" value="MFS multidrug transporter, putative"/>
    <property type="match status" value="1"/>
</dbReference>
<keyword evidence="5 7" id="KW-0472">Membrane</keyword>
<keyword evidence="4 7" id="KW-1133">Transmembrane helix</keyword>
<feature type="transmembrane region" description="Helical" evidence="7">
    <location>
        <begin position="117"/>
        <end position="137"/>
    </location>
</feature>
<dbReference type="PANTHER" id="PTHR23502:SF68">
    <property type="entry name" value="MULTIDRUG TRANSPORTER, PUTATIVE (AFU_ORTHOLOGUE AFUA_3G01120)-RELATED"/>
    <property type="match status" value="1"/>
</dbReference>
<comment type="subcellular location">
    <subcellularLocation>
        <location evidence="1">Membrane</location>
        <topology evidence="1">Multi-pass membrane protein</topology>
    </subcellularLocation>
</comment>
<dbReference type="OrthoDB" id="5296287at2759"/>
<feature type="transmembrane region" description="Helical" evidence="7">
    <location>
        <begin position="267"/>
        <end position="290"/>
    </location>
</feature>
<keyword evidence="10" id="KW-1185">Reference proteome</keyword>
<dbReference type="GO" id="GO:0022857">
    <property type="term" value="F:transmembrane transporter activity"/>
    <property type="evidence" value="ECO:0007669"/>
    <property type="project" value="InterPro"/>
</dbReference>
<feature type="region of interest" description="Disordered" evidence="6">
    <location>
        <begin position="1"/>
        <end position="25"/>
    </location>
</feature>
<dbReference type="CDD" id="cd17323">
    <property type="entry name" value="MFS_Tpo1_MDR_like"/>
    <property type="match status" value="1"/>
</dbReference>
<evidence type="ECO:0000259" key="8">
    <source>
        <dbReference type="PROSITE" id="PS50850"/>
    </source>
</evidence>
<sequence length="499" mass="54896">MDRDEKIGMQEEGRDRNIVGWEDDEDPENPYNWTRTRKWNHVAIVALINFVTPLASSMFTPGVTQVQKEFGNYNHELSSFVVSVYPVEYEMGGSKLMRIVACGPLVLSPLSEIYGRLYIYHGSNIAFVCFTIGCAFAPSFESLIVFRFLAGCAGATGQTVGGGTIGDLFVQIERGLPMSLYTLGPVIGPAIGPVGGGFLAQAMGWRCGFPEIVTFLTMRETFAPALLSRKTALLIHQTGNPHLRSKLHRNMSHTDFLKLSMIRPIKLLFLSPIVTILSLFMGITYGYLYLLFTTFPVVFEGGYRFTTGTIGLAYIGTGVGCSLGTVITGWSTDRIMVHLSKNGERKPEYRLPMMIPGAVAIPIGLFWYGWSSEKGVQFMMPIIGTVWFGMGLMMIFMPITMYLVDFYSMNPPSQTVFKDIKAQADVVPGIYAASALAAATVSRAVVGAILPLAGESMYNALGLGWGNSLLAFIALAFCPVPILLFKYGERIRKRTKLNL</sequence>
<dbReference type="PANTHER" id="PTHR23502">
    <property type="entry name" value="MAJOR FACILITATOR SUPERFAMILY"/>
    <property type="match status" value="1"/>
</dbReference>
<feature type="transmembrane region" description="Helical" evidence="7">
    <location>
        <begin position="429"/>
        <end position="453"/>
    </location>
</feature>
<evidence type="ECO:0000256" key="2">
    <source>
        <dbReference type="ARBA" id="ARBA00008335"/>
    </source>
</evidence>
<evidence type="ECO:0000313" key="10">
    <source>
        <dbReference type="Proteomes" id="UP000785200"/>
    </source>
</evidence>
<proteinExistence type="inferred from homology"/>
<comment type="caution">
    <text evidence="9">The sequence shown here is derived from an EMBL/GenBank/DDBJ whole genome shotgun (WGS) entry which is preliminary data.</text>
</comment>
<feature type="transmembrane region" description="Helical" evidence="7">
    <location>
        <begin position="382"/>
        <end position="408"/>
    </location>
</feature>
<feature type="transmembrane region" description="Helical" evidence="7">
    <location>
        <begin position="465"/>
        <end position="485"/>
    </location>
</feature>
<reference evidence="9" key="1">
    <citation type="submission" date="2019-07" db="EMBL/GenBank/DDBJ databases">
        <title>Hyphodiscus hymeniophilus genome sequencing and assembly.</title>
        <authorList>
            <person name="Kramer G."/>
            <person name="Nodwell J."/>
        </authorList>
    </citation>
    <scope>NUCLEOTIDE SEQUENCE</scope>
    <source>
        <strain evidence="9">ATCC 34498</strain>
    </source>
</reference>
<dbReference type="InterPro" id="IPR020846">
    <property type="entry name" value="MFS_dom"/>
</dbReference>
<evidence type="ECO:0000313" key="9">
    <source>
        <dbReference type="EMBL" id="KAG0649113.1"/>
    </source>
</evidence>
<dbReference type="PROSITE" id="PS50850">
    <property type="entry name" value="MFS"/>
    <property type="match status" value="1"/>
</dbReference>
<keyword evidence="3 7" id="KW-0812">Transmembrane</keyword>
<evidence type="ECO:0000256" key="6">
    <source>
        <dbReference type="SAM" id="MobiDB-lite"/>
    </source>
</evidence>
<evidence type="ECO:0000256" key="7">
    <source>
        <dbReference type="SAM" id="Phobius"/>
    </source>
</evidence>
<evidence type="ECO:0000256" key="1">
    <source>
        <dbReference type="ARBA" id="ARBA00004141"/>
    </source>
</evidence>
<dbReference type="InterPro" id="IPR036259">
    <property type="entry name" value="MFS_trans_sf"/>
</dbReference>
<dbReference type="InterPro" id="IPR011701">
    <property type="entry name" value="MFS"/>
</dbReference>
<comment type="similarity">
    <text evidence="2">Belongs to the major facilitator superfamily.</text>
</comment>
<organism evidence="9 10">
    <name type="scientific">Hyphodiscus hymeniophilus</name>
    <dbReference type="NCBI Taxonomy" id="353542"/>
    <lineage>
        <taxon>Eukaryota</taxon>
        <taxon>Fungi</taxon>
        <taxon>Dikarya</taxon>
        <taxon>Ascomycota</taxon>
        <taxon>Pezizomycotina</taxon>
        <taxon>Leotiomycetes</taxon>
        <taxon>Helotiales</taxon>
        <taxon>Hyphodiscaceae</taxon>
        <taxon>Hyphodiscus</taxon>
    </lineage>
</organism>
<evidence type="ECO:0000256" key="3">
    <source>
        <dbReference type="ARBA" id="ARBA00022692"/>
    </source>
</evidence>
<dbReference type="Gene3D" id="1.20.1250.20">
    <property type="entry name" value="MFS general substrate transporter like domains"/>
    <property type="match status" value="1"/>
</dbReference>